<comment type="subcellular location">
    <subcellularLocation>
        <location evidence="1">Nucleus</location>
    </subcellularLocation>
</comment>
<dbReference type="Pfam" id="PF00628">
    <property type="entry name" value="PHD"/>
    <property type="match status" value="2"/>
</dbReference>
<feature type="compositionally biased region" description="Pro residues" evidence="10">
    <location>
        <begin position="2052"/>
        <end position="2061"/>
    </location>
</feature>
<keyword evidence="3" id="KW-0677">Repeat</keyword>
<keyword evidence="4 9" id="KW-0863">Zinc-finger</keyword>
<evidence type="ECO:0000313" key="12">
    <source>
        <dbReference type="EMBL" id="KAF7248934.1"/>
    </source>
</evidence>
<feature type="region of interest" description="Disordered" evidence="10">
    <location>
        <begin position="2653"/>
        <end position="2699"/>
    </location>
</feature>
<feature type="region of interest" description="Disordered" evidence="10">
    <location>
        <begin position="898"/>
        <end position="950"/>
    </location>
</feature>
<feature type="compositionally biased region" description="Basic residues" evidence="10">
    <location>
        <begin position="352"/>
        <end position="361"/>
    </location>
</feature>
<evidence type="ECO:0000256" key="7">
    <source>
        <dbReference type="ARBA" id="ARBA00023163"/>
    </source>
</evidence>
<evidence type="ECO:0000256" key="6">
    <source>
        <dbReference type="ARBA" id="ARBA00023015"/>
    </source>
</evidence>
<dbReference type="Proteomes" id="UP000822476">
    <property type="component" value="Unassembled WGS sequence"/>
</dbReference>
<dbReference type="PROSITE" id="PS50016">
    <property type="entry name" value="ZF_PHD_2"/>
    <property type="match status" value="3"/>
</dbReference>
<dbReference type="PANTHER" id="PTHR45888">
    <property type="entry name" value="HL01030P-RELATED"/>
    <property type="match status" value="1"/>
</dbReference>
<feature type="region of interest" description="Disordered" evidence="10">
    <location>
        <begin position="1956"/>
        <end position="2009"/>
    </location>
</feature>
<feature type="region of interest" description="Disordered" evidence="10">
    <location>
        <begin position="768"/>
        <end position="796"/>
    </location>
</feature>
<feature type="compositionally biased region" description="Polar residues" evidence="10">
    <location>
        <begin position="768"/>
        <end position="795"/>
    </location>
</feature>
<feature type="compositionally biased region" description="Low complexity" evidence="10">
    <location>
        <begin position="1289"/>
        <end position="1300"/>
    </location>
</feature>
<dbReference type="InterPro" id="IPR001965">
    <property type="entry name" value="Znf_PHD"/>
</dbReference>
<dbReference type="Gene3D" id="3.30.40.10">
    <property type="entry name" value="Zinc/RING finger domain, C3HC4 (zinc finger)"/>
    <property type="match status" value="3"/>
</dbReference>
<evidence type="ECO:0000256" key="5">
    <source>
        <dbReference type="ARBA" id="ARBA00022833"/>
    </source>
</evidence>
<feature type="region of interest" description="Disordered" evidence="10">
    <location>
        <begin position="2081"/>
        <end position="2110"/>
    </location>
</feature>
<dbReference type="GO" id="GO:0003713">
    <property type="term" value="F:transcription coactivator activity"/>
    <property type="evidence" value="ECO:0007669"/>
    <property type="project" value="TreeGrafter"/>
</dbReference>
<gene>
    <name evidence="12" type="ORF">EG68_09894</name>
</gene>
<evidence type="ECO:0000256" key="2">
    <source>
        <dbReference type="ARBA" id="ARBA00022723"/>
    </source>
</evidence>
<keyword evidence="2" id="KW-0479">Metal-binding</keyword>
<feature type="compositionally biased region" description="Low complexity" evidence="10">
    <location>
        <begin position="2440"/>
        <end position="2456"/>
    </location>
</feature>
<dbReference type="OrthoDB" id="308383at2759"/>
<keyword evidence="7" id="KW-0804">Transcription</keyword>
<feature type="compositionally biased region" description="Low complexity" evidence="10">
    <location>
        <begin position="2156"/>
        <end position="2181"/>
    </location>
</feature>
<dbReference type="PROSITE" id="PS01359">
    <property type="entry name" value="ZF_PHD_1"/>
    <property type="match status" value="2"/>
</dbReference>
<feature type="compositionally biased region" description="Polar residues" evidence="10">
    <location>
        <begin position="1956"/>
        <end position="1977"/>
    </location>
</feature>
<evidence type="ECO:0000256" key="8">
    <source>
        <dbReference type="ARBA" id="ARBA00023242"/>
    </source>
</evidence>
<feature type="region of interest" description="Disordered" evidence="10">
    <location>
        <begin position="2027"/>
        <end position="2067"/>
    </location>
</feature>
<keyword evidence="13" id="KW-1185">Reference proteome</keyword>
<protein>
    <recommendedName>
        <fullName evidence="11">PHD-type domain-containing protein</fullName>
    </recommendedName>
</protein>
<keyword evidence="5" id="KW-0862">Zinc</keyword>
<feature type="compositionally biased region" description="Low complexity" evidence="10">
    <location>
        <begin position="2027"/>
        <end position="2037"/>
    </location>
</feature>
<evidence type="ECO:0000256" key="3">
    <source>
        <dbReference type="ARBA" id="ARBA00022737"/>
    </source>
</evidence>
<feature type="compositionally biased region" description="Polar residues" evidence="10">
    <location>
        <begin position="913"/>
        <end position="950"/>
    </location>
</feature>
<dbReference type="EMBL" id="JTDE01005543">
    <property type="protein sequence ID" value="KAF7248934.1"/>
    <property type="molecule type" value="Genomic_DNA"/>
</dbReference>
<dbReference type="GO" id="GO:0042800">
    <property type="term" value="F:histone H3K4 methyltransferase activity"/>
    <property type="evidence" value="ECO:0007669"/>
    <property type="project" value="TreeGrafter"/>
</dbReference>
<dbReference type="GO" id="GO:0045944">
    <property type="term" value="P:positive regulation of transcription by RNA polymerase II"/>
    <property type="evidence" value="ECO:0007669"/>
    <property type="project" value="TreeGrafter"/>
</dbReference>
<evidence type="ECO:0000256" key="4">
    <source>
        <dbReference type="ARBA" id="ARBA00022771"/>
    </source>
</evidence>
<feature type="region of interest" description="Disordered" evidence="10">
    <location>
        <begin position="407"/>
        <end position="473"/>
    </location>
</feature>
<dbReference type="Gene3D" id="1.10.30.10">
    <property type="entry name" value="High mobility group box domain"/>
    <property type="match status" value="1"/>
</dbReference>
<feature type="region of interest" description="Disordered" evidence="10">
    <location>
        <begin position="2130"/>
        <end position="2195"/>
    </location>
</feature>
<dbReference type="CDD" id="cd15513">
    <property type="entry name" value="PHD5_KMT2C_like"/>
    <property type="match status" value="1"/>
</dbReference>
<feature type="compositionally biased region" description="Polar residues" evidence="10">
    <location>
        <begin position="1302"/>
        <end position="1313"/>
    </location>
</feature>
<dbReference type="PANTHER" id="PTHR45888:SF6">
    <property type="entry name" value="HL01030P-RELATED"/>
    <property type="match status" value="1"/>
</dbReference>
<sequence length="2738" mass="293023">VILILQSANLGNGTVSVTKTGALKRAAGANTVTMTSRSRRTKTRKASLYESKASDEKDDHPSTVVLCRADDKFVLEQDMCVACGSIGLDTVLLACAQCGQCYHPFCADVPKITRTMIEKGWRCLDCTVCEGCGGTTNESLLLLCDDCDISYHTYCLDPPLQEVPKGGWKCSECVMCTSCGQRDPGLHGKWHANYSLCAPCASLATCPVCTVAYREGELLIRCALCSRWSHAGCDQLRTEDELELASDLGYNCLLCREAGAEMGAGHVQVLAYRQASGGGSNSLDGCKFGDGTDSLFADKLPTSLFPNTPGLNRLRTDEEPCSVAESRQFFMDGVVLSETGLNTIRQAMLKLQPKRAQRRTHGQGVHTPAALDSGRSNDTPVSESHGQLDEEGSLQSVVDAEVDSATYPDWKSPSLQSEEDGSSLLTPAGSGLIATTQDSVRHPSGSSKTSNHNAFTPVHPTTANGKALGSQNNKNRRAANLGIGGFRAKPNRVAQTKKMQLAAASDPTCQSSAYGTLPSCVGDSGPASKRRRQNRKKSELEDNYPDYLMEAFYGVSLLTAKKQPFKKKKVSTSSAALFQRTSGGELLSTHQGASLSKSILAPPGCKIAHQKRLSTASRTSVSSIGQLDGKPVDWSDPATVEDEEETTAGDGSVTGEEHGLEEAEEDFDMDDDLDGNFDDLRDLEDEFDAEAFDGDADDDLSTTLAHSDSSSIRASSEIKLGAALFENHVLLADQNAHKHDSRLLRTTSLPETSLDSYLSTTTGTVSQPAGLKLSSSSHSPAVTSGITHSLQTPSEGTPFRTSLFHEKQLSGSQVPSTGVPEAKANLLVPHMDHPSSASMENLANQIVSSVAKSGTHTIVTRVPSAHDQLGQDVSASGLDEVSDLMFMQDYFMNIDDLTDPEEIEPSSSPISSVTGASQSVQPPQRGTSNTLTLQKASSQKNPLVMSTQTYPQPNQSQLLAAHPKPAADHLTRGVSIESSSNVTQTCMLPTDLDSSNHSKQFLVQQPQALSASYPPHRNPPPTQNVSTKVPTAVEQRVPNHIGSPAVMLTRVVEATDHPDLLLVQQEQPELNQMVNFRGQQQQFPRVSSMHTSGASTISSGRLMDLIEPTHASTSGSHLVISSREFDGGSPVIDLPSSRSGFPGRSSVNPSAGHLPELSVSDIETQLGPTIGFELNDVFKGLATNETSAGMLPDSHPKEPTYPNDVDTMGADIVGQRLPQSQPQMSQPMHARYLTNQPSSHTTQSGAEQMLRTAHTQHPVEHPRDVQQAMQPNLAASVQRASPMNTASGHQQQQAQQYHHQQSTRVHLQPTQFDPQGPRLQVRGPQPSYVYAHVVPAPRRVLTQTPKPNSQRLVHSPGLAASHSAVVTGQPHVQMLVSGHPSTNYITQTVPPKSPHERTPPPPPPYPTQALRQPGMWQSQTAQTRLLTPTGQSTIMLAATGQSLCGTNPSSTQLIMSPPQTPIQVQTQHVLTSSIPQPSRSEQVQRTAASVSQNPSQHMPAHLVMHGQQVMQQHSQLHPYQTEHPCIPGSRQIGFTGGGTHMAPGHSVGAIPSSQMSPGVLRFNPTTEEMLARGGSSESHLITMLSPTRAVDPTLGHRVSQLGMMSGAVHMNPSSGHAVATSNTPSAASSSRRINYNKWEEDERLGSQSTIAPVLHANMSHPTLRGLVPEFVARAKEISKLWRRLSSEERTTWVSQARNNRTNLRGGHCQVTSASTPGPLHPSNMAVSSTENVARQQCSSVASLLSCEPTSGIEGMVAHVYPSKSADPSQLRMSSSQILVHTHLQQPAVSSVQSDQVLHLSSDVHTRLRAESMGAIHTVAVGVTDGHQSNLNDVSFIDAPKQLHQQHCVMLDQGLKKVAEDIPKLLDSHPDPIPRVWQSPVSGITNAHSVLGEMVTSLPSSYETDTKELHTRSSPSSTPSQTLSTANLCTQSPQLISACVTQAASTVYHTLMNQAHRSQLTQPKTPQPGATSGSSSPSLMKRHSSVPCASGNSPSSVPPSRNSDSVSPSLTHQMQHAYVTNFTVASPGSASLASPGNSRPSSRQQGTQSFNAVPPPPPPIWPPSAGMSTNQVASSILMSPNRMKQQTSPPVNPAAQIQPNSSSISPVSLRSPLGAPTSGFLPPHLHANHTGALSSFVSPSQSPAPSPSTQNPGMLVSQRSGYSSTSSSALPSPHPSPVSQHPCGAPMAPTQTSTSFEGHLSHAIILQTNTYTNTPVTSIGQPHNSMHVLSAPGTPVPGSSPGILVGTSQSHATHTGSGPFVIGGSSSNSYVVCPPKPELLHSGTAVVLSSTDSGNHRQGLPVVTTSIVMDEMHTNTQSSFPPHSSSQTQPIYSNTEMERQRLKEILAKQVHQRQLQQQQQQQQQQQLLQEHEHGVIRHTQVIPPTMQHGQQLVSMPYPVNDQPNTIYVQQQQINEPTYVTYPGQTTWQYHTSPVPPRHQPKQVYYAQHQQQQPIPQSQPSHLLFQQLAGRPASLSPVVSRPSTTPVTQSPQAISPALQQTLTSTHYFTPTASPVSQEFITSGGLMQATSKSTPLSHCTAEMGQLNAYAAEQKGQFCSQNLVPELTSLTHAVSEHSYATMSLQRVESGFSASTSVPSEMCSSGSMLATGLGPLSPRGSSGHGLEEVGYEPPVIVSRVVAAKEKRYPASTLMNVAHSSGHLGSTMPSRPPSQQHQQPQSHHHFHHHPSHQQQQYQSMSGLSPVDMGLPSTACVPDMSTATCLIPLGSTAPPSSSMPSSQTK</sequence>
<feature type="region of interest" description="Disordered" evidence="10">
    <location>
        <begin position="351"/>
        <end position="394"/>
    </location>
</feature>
<name>A0A8S9YHB0_9TREM</name>
<feature type="compositionally biased region" description="Low complexity" evidence="10">
    <location>
        <begin position="1989"/>
        <end position="2008"/>
    </location>
</feature>
<dbReference type="CDD" id="cd15514">
    <property type="entry name" value="PHD6_KMT2C_like"/>
    <property type="match status" value="1"/>
</dbReference>
<dbReference type="InterPro" id="IPR036910">
    <property type="entry name" value="HMG_box_dom_sf"/>
</dbReference>
<evidence type="ECO:0000313" key="13">
    <source>
        <dbReference type="Proteomes" id="UP000822476"/>
    </source>
</evidence>
<feature type="region of interest" description="Disordered" evidence="10">
    <location>
        <begin position="618"/>
        <end position="679"/>
    </location>
</feature>
<keyword evidence="8" id="KW-0539">Nucleus</keyword>
<feature type="compositionally biased region" description="Polar residues" evidence="10">
    <location>
        <begin position="2038"/>
        <end position="2050"/>
    </location>
</feature>
<dbReference type="InterPro" id="IPR019787">
    <property type="entry name" value="Znf_PHD-finger"/>
</dbReference>
<feature type="compositionally biased region" description="Polar residues" evidence="10">
    <location>
        <begin position="2653"/>
        <end position="2662"/>
    </location>
</feature>
<evidence type="ECO:0000256" key="10">
    <source>
        <dbReference type="SAM" id="MobiDB-lite"/>
    </source>
</evidence>
<feature type="compositionally biased region" description="Low complexity" evidence="10">
    <location>
        <begin position="1911"/>
        <end position="1923"/>
    </location>
</feature>
<organism evidence="12 13">
    <name type="scientific">Paragonimus skrjabini miyazakii</name>
    <dbReference type="NCBI Taxonomy" id="59628"/>
    <lineage>
        <taxon>Eukaryota</taxon>
        <taxon>Metazoa</taxon>
        <taxon>Spiralia</taxon>
        <taxon>Lophotrochozoa</taxon>
        <taxon>Platyhelminthes</taxon>
        <taxon>Trematoda</taxon>
        <taxon>Digenea</taxon>
        <taxon>Plagiorchiida</taxon>
        <taxon>Troglotremata</taxon>
        <taxon>Troglotrematidae</taxon>
        <taxon>Paragonimus</taxon>
    </lineage>
</organism>
<feature type="compositionally biased region" description="Acidic residues" evidence="10">
    <location>
        <begin position="662"/>
        <end position="679"/>
    </location>
</feature>
<feature type="domain" description="PHD-type" evidence="11">
    <location>
        <begin position="126"/>
        <end position="176"/>
    </location>
</feature>
<reference evidence="12" key="1">
    <citation type="submission" date="2019-07" db="EMBL/GenBank/DDBJ databases">
        <title>Annotation for the trematode Paragonimus miyazaki's.</title>
        <authorList>
            <person name="Choi Y.-J."/>
        </authorList>
    </citation>
    <scope>NUCLEOTIDE SEQUENCE</scope>
    <source>
        <strain evidence="12">Japan</strain>
    </source>
</reference>
<feature type="domain" description="PHD-type" evidence="11">
    <location>
        <begin position="77"/>
        <end position="129"/>
    </location>
</feature>
<feature type="compositionally biased region" description="Polar residues" evidence="10">
    <location>
        <begin position="374"/>
        <end position="385"/>
    </location>
</feature>
<evidence type="ECO:0000259" key="11">
    <source>
        <dbReference type="PROSITE" id="PS50016"/>
    </source>
</evidence>
<dbReference type="SMART" id="SM00249">
    <property type="entry name" value="PHD"/>
    <property type="match status" value="3"/>
</dbReference>
<feature type="compositionally biased region" description="Low complexity" evidence="10">
    <location>
        <begin position="2098"/>
        <end position="2110"/>
    </location>
</feature>
<dbReference type="InterPro" id="IPR011011">
    <property type="entry name" value="Znf_FYVE_PHD"/>
</dbReference>
<dbReference type="InterPro" id="IPR013083">
    <property type="entry name" value="Znf_RING/FYVE/PHD"/>
</dbReference>
<feature type="region of interest" description="Disordered" evidence="10">
    <location>
        <begin position="1381"/>
        <end position="1407"/>
    </location>
</feature>
<feature type="region of interest" description="Disordered" evidence="10">
    <location>
        <begin position="1899"/>
        <end position="1923"/>
    </location>
</feature>
<proteinExistence type="predicted"/>
<feature type="compositionally biased region" description="Basic residues" evidence="10">
    <location>
        <begin position="2676"/>
        <end position="2685"/>
    </location>
</feature>
<dbReference type="InterPro" id="IPR019786">
    <property type="entry name" value="Zinc_finger_PHD-type_CS"/>
</dbReference>
<evidence type="ECO:0000256" key="9">
    <source>
        <dbReference type="PROSITE-ProRule" id="PRU00146"/>
    </source>
</evidence>
<accession>A0A8S9YHB0</accession>
<feature type="region of interest" description="Disordered" evidence="10">
    <location>
        <begin position="2472"/>
        <end position="2491"/>
    </location>
</feature>
<feature type="compositionally biased region" description="Polar residues" evidence="10">
    <location>
        <begin position="2479"/>
        <end position="2491"/>
    </location>
</feature>
<dbReference type="GO" id="GO:0044666">
    <property type="term" value="C:MLL3/4 complex"/>
    <property type="evidence" value="ECO:0007669"/>
    <property type="project" value="TreeGrafter"/>
</dbReference>
<feature type="region of interest" description="Disordered" evidence="10">
    <location>
        <begin position="36"/>
        <end position="59"/>
    </location>
</feature>
<feature type="compositionally biased region" description="Polar residues" evidence="10">
    <location>
        <begin position="1275"/>
        <end position="1288"/>
    </location>
</feature>
<dbReference type="GO" id="GO:0008270">
    <property type="term" value="F:zinc ion binding"/>
    <property type="evidence" value="ECO:0007669"/>
    <property type="project" value="UniProtKB-KW"/>
</dbReference>
<feature type="region of interest" description="Disordered" evidence="10">
    <location>
        <begin position="515"/>
        <end position="541"/>
    </location>
</feature>
<feature type="domain" description="PHD-type" evidence="11">
    <location>
        <begin position="203"/>
        <end position="258"/>
    </location>
</feature>
<feature type="region of interest" description="Disordered" evidence="10">
    <location>
        <begin position="1275"/>
        <end position="1313"/>
    </location>
</feature>
<feature type="region of interest" description="Disordered" evidence="10">
    <location>
        <begin position="2431"/>
        <end position="2456"/>
    </location>
</feature>
<feature type="compositionally biased region" description="Low complexity" evidence="10">
    <location>
        <begin position="2133"/>
        <end position="2142"/>
    </location>
</feature>
<feature type="non-terminal residue" evidence="12">
    <location>
        <position position="1"/>
    </location>
</feature>
<feature type="compositionally biased region" description="Polar residues" evidence="10">
    <location>
        <begin position="433"/>
        <end position="473"/>
    </location>
</feature>
<evidence type="ECO:0000256" key="1">
    <source>
        <dbReference type="ARBA" id="ARBA00004123"/>
    </source>
</evidence>
<dbReference type="SUPFAM" id="SSF57903">
    <property type="entry name" value="FYVE/PHD zinc finger"/>
    <property type="match status" value="3"/>
</dbReference>
<dbReference type="CDD" id="cd15512">
    <property type="entry name" value="PHD4_KMT2C_like"/>
    <property type="match status" value="1"/>
</dbReference>
<keyword evidence="6" id="KW-0805">Transcription regulation</keyword>
<comment type="caution">
    <text evidence="12">The sequence shown here is derived from an EMBL/GenBank/DDBJ whole genome shotgun (WGS) entry which is preliminary data.</text>
</comment>